<evidence type="ECO:0000256" key="12">
    <source>
        <dbReference type="ARBA" id="ARBA00023136"/>
    </source>
</evidence>
<dbReference type="Ensembl" id="ENSXMAT00000003016.2">
    <property type="protein sequence ID" value="ENSXMAP00000003011.1"/>
    <property type="gene ID" value="ENSXMAG00000003001.2"/>
</dbReference>
<dbReference type="GO" id="GO:0007608">
    <property type="term" value="P:sensory perception of smell"/>
    <property type="evidence" value="ECO:0007669"/>
    <property type="project" value="UniProtKB-KW"/>
</dbReference>
<keyword evidence="7" id="KW-0552">Olfaction</keyword>
<keyword evidence="3" id="KW-0813">Transport</keyword>
<dbReference type="eggNOG" id="ENOG502QS2X">
    <property type="taxonomic scope" value="Eukaryota"/>
</dbReference>
<dbReference type="GeneTree" id="ENSGT00390000005232"/>
<name>M3ZLB9_XIPMA</name>
<reference evidence="21" key="2">
    <citation type="journal article" date="2013" name="Nat. Genet.">
        <title>The genome of the platyfish, Xiphophorus maculatus, provides insights into evolutionary adaptation and several complex traits.</title>
        <authorList>
            <person name="Schartl M."/>
            <person name="Walter R.B."/>
            <person name="Shen Y."/>
            <person name="Garcia T."/>
            <person name="Catchen J."/>
            <person name="Amores A."/>
            <person name="Braasch I."/>
            <person name="Chalopin D."/>
            <person name="Volff J.N."/>
            <person name="Lesch K.P."/>
            <person name="Bisazza A."/>
            <person name="Minx P."/>
            <person name="Hillier L."/>
            <person name="Wilson R.K."/>
            <person name="Fuerstenberg S."/>
            <person name="Boore J."/>
            <person name="Searle S."/>
            <person name="Postlethwait J.H."/>
            <person name="Warren W.C."/>
        </authorList>
    </citation>
    <scope>NUCLEOTIDE SEQUENCE [LARGE SCALE GENOMIC DNA]</scope>
    <source>
        <strain evidence="21">JP 163 A</strain>
    </source>
</reference>
<evidence type="ECO:0000256" key="13">
    <source>
        <dbReference type="ARBA" id="ARBA00023212"/>
    </source>
</evidence>
<dbReference type="InterPro" id="IPR056419">
    <property type="entry name" value="GAE_BBS1"/>
</dbReference>
<evidence type="ECO:0000256" key="16">
    <source>
        <dbReference type="ARBA" id="ARBA00062958"/>
    </source>
</evidence>
<dbReference type="GO" id="GO:0034451">
    <property type="term" value="C:centriolar satellite"/>
    <property type="evidence" value="ECO:0007669"/>
    <property type="project" value="UniProtKB-SubCell"/>
</dbReference>
<proteinExistence type="predicted"/>
<dbReference type="OMA" id="HADRRHY"/>
<dbReference type="GO" id="GO:0015031">
    <property type="term" value="P:protein transport"/>
    <property type="evidence" value="ECO:0007669"/>
    <property type="project" value="UniProtKB-KW"/>
</dbReference>
<evidence type="ECO:0000256" key="2">
    <source>
        <dbReference type="ARBA" id="ARBA00004607"/>
    </source>
</evidence>
<evidence type="ECO:0000259" key="18">
    <source>
        <dbReference type="Pfam" id="PF14779"/>
    </source>
</evidence>
<keyword evidence="4" id="KW-1003">Cell membrane</keyword>
<comment type="subcellular location">
    <subcellularLocation>
        <location evidence="1">Cell projection</location>
        <location evidence="1">Cilium membrane</location>
    </subcellularLocation>
    <subcellularLocation>
        <location evidence="2">Cytoplasm</location>
        <location evidence="2">Cytoskeleton</location>
        <location evidence="2">Microtubule organizing center</location>
        <location evidence="2">Centrosome</location>
        <location evidence="2">Centriolar satellite</location>
    </subcellularLocation>
</comment>
<keyword evidence="10" id="KW-0007">Acetylation</keyword>
<protein>
    <recommendedName>
        <fullName evidence="17">BBSome complex member BBS1</fullName>
    </recommendedName>
</protein>
<sequence length="583" mass="64400">MSSVDSSGDGGKWLDAHYDPVAGLYTFSSCIDLADLSGDRESRLVVGDLGTGSSGMKLKVYRGTALISENSLLDLPAGLVAFFMDLHEPRIPAVAVASGPCIYVYKNLRPYFKFTLPSLDINPLEQDVWQQAREGQIDPVMLKEMLESIRKKADVPLSVRSLRFLSLESDEVDEFVQLYKQQPIRRQTVITCIGTLKKSTADEDGISCLVIGTENSDVFILDPEAFTILCKMSLPTVPTIMDVTGQFDVEFRITVACRNGSIYILRRESEKPKYCIELSSHPVGLVRVGKNMVVGCTDESLQGFTQKGKKLWKIILPAPVTTMAAMDLPTRGLQAVLVGLANCQVHLYRDKNLLSTIKTPDTVTSICFGRYGREDGTLIMTTKGGGLMVKILKRTAVFDDMDSTPGPPLAQSVRLNVPKKTKLYVDQTLRERENGLAMHRAFHMDLSRTRVAAARAYVKALESSLTPMSSSLSKPLKMNAVVQGLGPSFKLTLNIQNTASCRPIMNLAINFLYDDNLYRIRNPYMKIPLLVPGLIYPVETFVECTSDKGISDIIKVFVLHEEKSSPLLTAHINMPVSEGLVLS</sequence>
<dbReference type="InterPro" id="IPR032728">
    <property type="entry name" value="BBS1_N"/>
</dbReference>
<evidence type="ECO:0000313" key="20">
    <source>
        <dbReference type="Ensembl" id="ENSXMAP00000003011.1"/>
    </source>
</evidence>
<keyword evidence="13" id="KW-0206">Cytoskeleton</keyword>
<dbReference type="Pfam" id="PF14779">
    <property type="entry name" value="BBS1"/>
    <property type="match status" value="1"/>
</dbReference>
<evidence type="ECO:0000256" key="7">
    <source>
        <dbReference type="ARBA" id="ARBA00022725"/>
    </source>
</evidence>
<dbReference type="PANTHER" id="PTHR20870">
    <property type="entry name" value="BARDET-BIEDL SYNDROME 1 PROTEIN"/>
    <property type="match status" value="1"/>
</dbReference>
<dbReference type="GO" id="GO:0005113">
    <property type="term" value="F:patched binding"/>
    <property type="evidence" value="ECO:0007669"/>
    <property type="project" value="TreeGrafter"/>
</dbReference>
<dbReference type="GO" id="GO:0061512">
    <property type="term" value="P:protein localization to cilium"/>
    <property type="evidence" value="ECO:0007669"/>
    <property type="project" value="TreeGrafter"/>
</dbReference>
<evidence type="ECO:0000256" key="5">
    <source>
        <dbReference type="ARBA" id="ARBA00022490"/>
    </source>
</evidence>
<dbReference type="GeneID" id="102218486"/>
<evidence type="ECO:0000256" key="15">
    <source>
        <dbReference type="ARBA" id="ARBA00023305"/>
    </source>
</evidence>
<dbReference type="Pfam" id="PF23304">
    <property type="entry name" value="GAE_BBS1"/>
    <property type="match status" value="1"/>
</dbReference>
<keyword evidence="6" id="KW-0716">Sensory transduction</keyword>
<feature type="domain" description="Bardet-Biedl syndrome 1 N-terminal" evidence="18">
    <location>
        <begin position="13"/>
        <end position="266"/>
    </location>
</feature>
<comment type="subunit">
    <text evidence="16">Part of BBSome complex, that contains BBS1, BBS2, BBS4, BBS5, BBS7, BBS8/TTC8, BBS9 and BBIP10. Interacts with the C-terminus of RAB3IP. Interacts with CCDC28B and ALDOB. Interacts with PKD1.</text>
</comment>
<dbReference type="STRING" id="8083.ENSXMAP00000003011"/>
<dbReference type="InParanoid" id="M3ZLB9"/>
<dbReference type="GO" id="GO:0001895">
    <property type="term" value="P:retina homeostasis"/>
    <property type="evidence" value="ECO:0007669"/>
    <property type="project" value="UniProtKB-ARBA"/>
</dbReference>
<keyword evidence="21" id="KW-1185">Reference proteome</keyword>
<dbReference type="GO" id="GO:1905515">
    <property type="term" value="P:non-motile cilium assembly"/>
    <property type="evidence" value="ECO:0007669"/>
    <property type="project" value="InterPro"/>
</dbReference>
<evidence type="ECO:0000256" key="8">
    <source>
        <dbReference type="ARBA" id="ARBA00022794"/>
    </source>
</evidence>
<accession>M3ZLB9</accession>
<evidence type="ECO:0000259" key="19">
    <source>
        <dbReference type="Pfam" id="PF23304"/>
    </source>
</evidence>
<dbReference type="GO" id="GO:0007601">
    <property type="term" value="P:visual perception"/>
    <property type="evidence" value="ECO:0007669"/>
    <property type="project" value="UniProtKB-KW"/>
</dbReference>
<dbReference type="InterPro" id="IPR028784">
    <property type="entry name" value="BBS1"/>
</dbReference>
<dbReference type="FunFam" id="2.130.10.10:FF:002248">
    <property type="entry name" value="Bardet-Biedl syndrome 1"/>
    <property type="match status" value="1"/>
</dbReference>
<keyword evidence="12" id="KW-0472">Membrane</keyword>
<keyword evidence="15" id="KW-0844">Vision</keyword>
<keyword evidence="5" id="KW-0963">Cytoplasm</keyword>
<dbReference type="GO" id="GO:0060170">
    <property type="term" value="C:ciliary membrane"/>
    <property type="evidence" value="ECO:0007669"/>
    <property type="project" value="UniProtKB-SubCell"/>
</dbReference>
<evidence type="ECO:0000256" key="14">
    <source>
        <dbReference type="ARBA" id="ARBA00023273"/>
    </source>
</evidence>
<evidence type="ECO:0000256" key="4">
    <source>
        <dbReference type="ARBA" id="ARBA00022475"/>
    </source>
</evidence>
<dbReference type="Proteomes" id="UP000002852">
    <property type="component" value="Unassembled WGS sequence"/>
</dbReference>
<dbReference type="GO" id="GO:0005930">
    <property type="term" value="C:axoneme"/>
    <property type="evidence" value="ECO:0007669"/>
    <property type="project" value="TreeGrafter"/>
</dbReference>
<dbReference type="KEGG" id="xma:102218486"/>
<evidence type="ECO:0000256" key="9">
    <source>
        <dbReference type="ARBA" id="ARBA00022927"/>
    </source>
</evidence>
<evidence type="ECO:0000256" key="1">
    <source>
        <dbReference type="ARBA" id="ARBA00004309"/>
    </source>
</evidence>
<reference evidence="21" key="1">
    <citation type="submission" date="2012-01" db="EMBL/GenBank/DDBJ databases">
        <authorList>
            <person name="Walter R."/>
            <person name="Schartl M."/>
            <person name="Warren W."/>
        </authorList>
    </citation>
    <scope>NUCLEOTIDE SEQUENCE [LARGE SCALE GENOMIC DNA]</scope>
    <source>
        <strain evidence="21">JP 163 A</strain>
    </source>
</reference>
<dbReference type="GO" id="GO:0005119">
    <property type="term" value="F:smoothened binding"/>
    <property type="evidence" value="ECO:0007669"/>
    <property type="project" value="TreeGrafter"/>
</dbReference>
<organism evidence="20 21">
    <name type="scientific">Xiphophorus maculatus</name>
    <name type="common">Southern platyfish</name>
    <name type="synonym">Platypoecilus maculatus</name>
    <dbReference type="NCBI Taxonomy" id="8083"/>
    <lineage>
        <taxon>Eukaryota</taxon>
        <taxon>Metazoa</taxon>
        <taxon>Chordata</taxon>
        <taxon>Craniata</taxon>
        <taxon>Vertebrata</taxon>
        <taxon>Euteleostomi</taxon>
        <taxon>Actinopterygii</taxon>
        <taxon>Neopterygii</taxon>
        <taxon>Teleostei</taxon>
        <taxon>Neoteleostei</taxon>
        <taxon>Acanthomorphata</taxon>
        <taxon>Ovalentaria</taxon>
        <taxon>Atherinomorphae</taxon>
        <taxon>Cyprinodontiformes</taxon>
        <taxon>Poeciliidae</taxon>
        <taxon>Poeciliinae</taxon>
        <taxon>Xiphophorus</taxon>
    </lineage>
</organism>
<reference evidence="20" key="3">
    <citation type="submission" date="2025-08" db="UniProtKB">
        <authorList>
            <consortium name="Ensembl"/>
        </authorList>
    </citation>
    <scope>IDENTIFICATION</scope>
    <source>
        <strain evidence="20">JP 163 A</strain>
    </source>
</reference>
<keyword evidence="8" id="KW-0970">Cilium biogenesis/degradation</keyword>
<evidence type="ECO:0000313" key="21">
    <source>
        <dbReference type="Proteomes" id="UP000002852"/>
    </source>
</evidence>
<evidence type="ECO:0000256" key="11">
    <source>
        <dbReference type="ARBA" id="ARBA00023069"/>
    </source>
</evidence>
<dbReference type="RefSeq" id="XP_005811198.1">
    <property type="nucleotide sequence ID" value="XM_005811141.2"/>
</dbReference>
<evidence type="ECO:0000256" key="17">
    <source>
        <dbReference type="ARBA" id="ARBA00073721"/>
    </source>
</evidence>
<dbReference type="PANTHER" id="PTHR20870:SF0">
    <property type="entry name" value="BARDET-BIEDL SYNDROME 1 PROTEIN"/>
    <property type="match status" value="1"/>
</dbReference>
<keyword evidence="14" id="KW-0966">Cell projection</keyword>
<evidence type="ECO:0000256" key="10">
    <source>
        <dbReference type="ARBA" id="ARBA00022990"/>
    </source>
</evidence>
<dbReference type="InterPro" id="IPR011047">
    <property type="entry name" value="Quinoprotein_ADH-like_sf"/>
</dbReference>
<dbReference type="OrthoDB" id="10259809at2759"/>
<dbReference type="GO" id="GO:0034464">
    <property type="term" value="C:BBSome"/>
    <property type="evidence" value="ECO:0007669"/>
    <property type="project" value="InterPro"/>
</dbReference>
<reference evidence="20" key="4">
    <citation type="submission" date="2025-09" db="UniProtKB">
        <authorList>
            <consortium name="Ensembl"/>
        </authorList>
    </citation>
    <scope>IDENTIFICATION</scope>
    <source>
        <strain evidence="20">JP 163 A</strain>
    </source>
</reference>
<dbReference type="HOGENOM" id="CLU_032988_1_0_1"/>
<dbReference type="AlphaFoldDB" id="M3ZLB9"/>
<dbReference type="CTD" id="582"/>
<dbReference type="SUPFAM" id="SSF50998">
    <property type="entry name" value="Quinoprotein alcohol dehydrogenase-like"/>
    <property type="match status" value="1"/>
</dbReference>
<keyword evidence="11" id="KW-0969">Cilium</keyword>
<feature type="domain" description="Bardet-Biedl syndrome 1 protein GAE" evidence="19">
    <location>
        <begin position="476"/>
        <end position="578"/>
    </location>
</feature>
<evidence type="ECO:0000256" key="6">
    <source>
        <dbReference type="ARBA" id="ARBA00022606"/>
    </source>
</evidence>
<keyword evidence="9" id="KW-0653">Protein transport</keyword>
<evidence type="ECO:0000256" key="3">
    <source>
        <dbReference type="ARBA" id="ARBA00022448"/>
    </source>
</evidence>